<reference evidence="2" key="1">
    <citation type="submission" date="2023-02" db="EMBL/GenBank/DDBJ databases">
        <title>Genome of toxic invasive species Heracleum sosnowskyi carries increased number of genes despite the absence of recent whole-genome duplications.</title>
        <authorList>
            <person name="Schelkunov M."/>
            <person name="Shtratnikova V."/>
            <person name="Makarenko M."/>
            <person name="Klepikova A."/>
            <person name="Omelchenko D."/>
            <person name="Novikova G."/>
            <person name="Obukhova E."/>
            <person name="Bogdanov V."/>
            <person name="Penin A."/>
            <person name="Logacheva M."/>
        </authorList>
    </citation>
    <scope>NUCLEOTIDE SEQUENCE</scope>
    <source>
        <strain evidence="2">Hsosn_3</strain>
        <tissue evidence="2">Leaf</tissue>
    </source>
</reference>
<evidence type="ECO:0000256" key="1">
    <source>
        <dbReference type="SAM" id="MobiDB-lite"/>
    </source>
</evidence>
<protein>
    <submittedName>
        <fullName evidence="2">Uncharacterized protein</fullName>
    </submittedName>
</protein>
<evidence type="ECO:0000313" key="3">
    <source>
        <dbReference type="Proteomes" id="UP001237642"/>
    </source>
</evidence>
<dbReference type="EMBL" id="JAUIZM010000008">
    <property type="protein sequence ID" value="KAK1369881.1"/>
    <property type="molecule type" value="Genomic_DNA"/>
</dbReference>
<feature type="compositionally biased region" description="Basic and acidic residues" evidence="1">
    <location>
        <begin position="79"/>
        <end position="94"/>
    </location>
</feature>
<evidence type="ECO:0000313" key="2">
    <source>
        <dbReference type="EMBL" id="KAK1369881.1"/>
    </source>
</evidence>
<dbReference type="AlphaFoldDB" id="A0AAD8HNF4"/>
<feature type="region of interest" description="Disordered" evidence="1">
    <location>
        <begin position="65"/>
        <end position="108"/>
    </location>
</feature>
<comment type="caution">
    <text evidence="2">The sequence shown here is derived from an EMBL/GenBank/DDBJ whole genome shotgun (WGS) entry which is preliminary data.</text>
</comment>
<gene>
    <name evidence="2" type="ORF">POM88_035973</name>
</gene>
<proteinExistence type="predicted"/>
<sequence length="246" mass="28936">MLRVPSTGKKIHLQPYWMMEFKDKDNCRRFFRMEDQLDKASNQTLKFMQSMLGDQDEEEKIFYRRLQPPSSSSDSDPSENPREERPVPDMRAEPSRPTLPQSGPIVVRRDPIPCPLPLRRIPAAPRSQASVSGPLFQISEPPVQHHRYQRMRDERDYFHRQVLEMRGMRSAEADVARHRDRFRDQVGETRMRLRVVRTLVETRLHGLATSREGETTVGMREILDFAMREIGEIVRPALWETRDDDP</sequence>
<accession>A0AAD8HNF4</accession>
<dbReference type="Proteomes" id="UP001237642">
    <property type="component" value="Unassembled WGS sequence"/>
</dbReference>
<keyword evidence="3" id="KW-1185">Reference proteome</keyword>
<reference evidence="2" key="2">
    <citation type="submission" date="2023-05" db="EMBL/GenBank/DDBJ databases">
        <authorList>
            <person name="Schelkunov M.I."/>
        </authorList>
    </citation>
    <scope>NUCLEOTIDE SEQUENCE</scope>
    <source>
        <strain evidence="2">Hsosn_3</strain>
        <tissue evidence="2">Leaf</tissue>
    </source>
</reference>
<name>A0AAD8HNF4_9APIA</name>
<organism evidence="2 3">
    <name type="scientific">Heracleum sosnowskyi</name>
    <dbReference type="NCBI Taxonomy" id="360622"/>
    <lineage>
        <taxon>Eukaryota</taxon>
        <taxon>Viridiplantae</taxon>
        <taxon>Streptophyta</taxon>
        <taxon>Embryophyta</taxon>
        <taxon>Tracheophyta</taxon>
        <taxon>Spermatophyta</taxon>
        <taxon>Magnoliopsida</taxon>
        <taxon>eudicotyledons</taxon>
        <taxon>Gunneridae</taxon>
        <taxon>Pentapetalae</taxon>
        <taxon>asterids</taxon>
        <taxon>campanulids</taxon>
        <taxon>Apiales</taxon>
        <taxon>Apiaceae</taxon>
        <taxon>Apioideae</taxon>
        <taxon>apioid superclade</taxon>
        <taxon>Tordylieae</taxon>
        <taxon>Tordyliinae</taxon>
        <taxon>Heracleum</taxon>
    </lineage>
</organism>